<organism evidence="9 10">
    <name type="scientific">Thalassotalea eurytherma</name>
    <dbReference type="NCBI Taxonomy" id="1144278"/>
    <lineage>
        <taxon>Bacteria</taxon>
        <taxon>Pseudomonadati</taxon>
        <taxon>Pseudomonadota</taxon>
        <taxon>Gammaproteobacteria</taxon>
        <taxon>Alteromonadales</taxon>
        <taxon>Colwelliaceae</taxon>
        <taxon>Thalassotalea</taxon>
    </lineage>
</organism>
<dbReference type="Gene3D" id="1.20.81.30">
    <property type="entry name" value="Type II secretion system (T2SS), domain F"/>
    <property type="match status" value="2"/>
</dbReference>
<evidence type="ECO:0000256" key="6">
    <source>
        <dbReference type="ARBA" id="ARBA00023136"/>
    </source>
</evidence>
<feature type="domain" description="Type II secretion system protein GspF" evidence="8">
    <location>
        <begin position="274"/>
        <end position="396"/>
    </location>
</feature>
<proteinExistence type="inferred from homology"/>
<evidence type="ECO:0000256" key="2">
    <source>
        <dbReference type="ARBA" id="ARBA00005745"/>
    </source>
</evidence>
<sequence>MAAFDYQAVDSRGRNKKGVIEGDSAKQVRGLLREQGLIPMDVSPCLTKKEEDNTSARFSRGKISASELALITRQLSTLVESGLPIEESLVAVAQQCDKNRIKSMIMAVRTKVTEGYSLAESMAEYPQIFNRLFRAMVAAGEKSGHLDKVLSRLADYTEQRQEMRSALVQAMVYPIIMTVIAISVIVILLTYVVPDIVGQFDHMGQNLPGTTQFLIAASDFLRDYGLAIILLFILSGFTSGQLMKKPSIRLKVHEKLLKLPFIGRVVKGINTARFARTLSILTASAVPLLESMRIAGEVLDNLYIKQKIKEAGDKVREGTSLRVSLEQTKLFPPMMLHMIASGEKSGQLEHMLGRAADNQDRDFKALVNISLKAFEPALMVSMAAIVLFIVLAILQPILQLNTMIGG</sequence>
<evidence type="ECO:0000313" key="10">
    <source>
        <dbReference type="Proteomes" id="UP001157133"/>
    </source>
</evidence>
<dbReference type="InterPro" id="IPR042094">
    <property type="entry name" value="T2SS_GspF_sf"/>
</dbReference>
<keyword evidence="6 7" id="KW-0472">Membrane</keyword>
<evidence type="ECO:0000256" key="3">
    <source>
        <dbReference type="ARBA" id="ARBA00022475"/>
    </source>
</evidence>
<evidence type="ECO:0000313" key="9">
    <source>
        <dbReference type="EMBL" id="GLX82786.1"/>
    </source>
</evidence>
<keyword evidence="10" id="KW-1185">Reference proteome</keyword>
<dbReference type="PANTHER" id="PTHR30012:SF0">
    <property type="entry name" value="TYPE II SECRETION SYSTEM PROTEIN F-RELATED"/>
    <property type="match status" value="1"/>
</dbReference>
<keyword evidence="4 7" id="KW-0812">Transmembrane</keyword>
<evidence type="ECO:0000256" key="5">
    <source>
        <dbReference type="ARBA" id="ARBA00022989"/>
    </source>
</evidence>
<dbReference type="EMBL" id="BSSU01000011">
    <property type="protein sequence ID" value="GLX82786.1"/>
    <property type="molecule type" value="Genomic_DNA"/>
</dbReference>
<evidence type="ECO:0000256" key="1">
    <source>
        <dbReference type="ARBA" id="ARBA00004651"/>
    </source>
</evidence>
<dbReference type="Proteomes" id="UP001157133">
    <property type="component" value="Unassembled WGS sequence"/>
</dbReference>
<feature type="domain" description="Type II secretion system protein GspF" evidence="8">
    <location>
        <begin position="72"/>
        <end position="194"/>
    </location>
</feature>
<keyword evidence="3" id="KW-1003">Cell membrane</keyword>
<comment type="caution">
    <text evidence="9">The sequence shown here is derived from an EMBL/GenBank/DDBJ whole genome shotgun (WGS) entry which is preliminary data.</text>
</comment>
<evidence type="ECO:0000259" key="8">
    <source>
        <dbReference type="Pfam" id="PF00482"/>
    </source>
</evidence>
<feature type="transmembrane region" description="Helical" evidence="7">
    <location>
        <begin position="224"/>
        <end position="243"/>
    </location>
</feature>
<dbReference type="Pfam" id="PF00482">
    <property type="entry name" value="T2SSF"/>
    <property type="match status" value="2"/>
</dbReference>
<dbReference type="NCBIfam" id="TIGR02120">
    <property type="entry name" value="GspF"/>
    <property type="match status" value="1"/>
</dbReference>
<feature type="transmembrane region" description="Helical" evidence="7">
    <location>
        <begin position="170"/>
        <end position="193"/>
    </location>
</feature>
<dbReference type="RefSeq" id="WP_284208166.1">
    <property type="nucleotide sequence ID" value="NZ_BSSU01000011.1"/>
</dbReference>
<evidence type="ECO:0000256" key="4">
    <source>
        <dbReference type="ARBA" id="ARBA00022692"/>
    </source>
</evidence>
<dbReference type="PANTHER" id="PTHR30012">
    <property type="entry name" value="GENERAL SECRETION PATHWAY PROTEIN"/>
    <property type="match status" value="1"/>
</dbReference>
<dbReference type="PRINTS" id="PR00812">
    <property type="entry name" value="BCTERIALGSPF"/>
</dbReference>
<comment type="similarity">
    <text evidence="2">Belongs to the GSP F family.</text>
</comment>
<protein>
    <submittedName>
        <fullName evidence="9">Type II secretion system protein GspF</fullName>
    </submittedName>
</protein>
<dbReference type="InterPro" id="IPR011850">
    <property type="entry name" value="T2SS_GspF"/>
</dbReference>
<feature type="transmembrane region" description="Helical" evidence="7">
    <location>
        <begin position="377"/>
        <end position="398"/>
    </location>
</feature>
<accession>A0ABQ6H7D8</accession>
<dbReference type="InterPro" id="IPR003004">
    <property type="entry name" value="GspF/PilC"/>
</dbReference>
<gene>
    <name evidence="9" type="primary">gspF</name>
    <name evidence="9" type="ORF">theurythT_22380</name>
</gene>
<dbReference type="InterPro" id="IPR018076">
    <property type="entry name" value="T2SS_GspF_dom"/>
</dbReference>
<keyword evidence="5 7" id="KW-1133">Transmembrane helix</keyword>
<name>A0ABQ6H7D8_9GAMM</name>
<reference evidence="9 10" key="1">
    <citation type="submission" date="2023-03" db="EMBL/GenBank/DDBJ databases">
        <title>Draft genome sequence of Thalassotalea eurytherma JCM 18482T.</title>
        <authorList>
            <person name="Sawabe T."/>
        </authorList>
    </citation>
    <scope>NUCLEOTIDE SEQUENCE [LARGE SCALE GENOMIC DNA]</scope>
    <source>
        <strain evidence="9 10">JCM 18482</strain>
    </source>
</reference>
<evidence type="ECO:0000256" key="7">
    <source>
        <dbReference type="SAM" id="Phobius"/>
    </source>
</evidence>
<comment type="subcellular location">
    <subcellularLocation>
        <location evidence="1">Cell membrane</location>
        <topology evidence="1">Multi-pass membrane protein</topology>
    </subcellularLocation>
</comment>